<dbReference type="InterPro" id="IPR013159">
    <property type="entry name" value="DnaA_C"/>
</dbReference>
<reference evidence="2 3" key="1">
    <citation type="journal article" date="2003" name="Int. J. Syst. Evol. Microbiol.">
        <title>Towards a standardized format for the description of a novel species (of an established genus): Ochrobactrum gallinifaecis sp. nov.</title>
        <authorList>
            <person name="Kampfer P."/>
            <person name="Buczolits S."/>
            <person name="Albrecht A."/>
            <person name="Busse H.J."/>
            <person name="Stackebrandt E."/>
        </authorList>
    </citation>
    <scope>NUCLEOTIDE SEQUENCE [LARGE SCALE GENOMIC DNA]</scope>
    <source>
        <strain evidence="2 3">ISO 196</strain>
    </source>
</reference>
<gene>
    <name evidence="2" type="ORF">FHY56_04270</name>
</gene>
<dbReference type="GO" id="GO:0003688">
    <property type="term" value="F:DNA replication origin binding"/>
    <property type="evidence" value="ECO:0007669"/>
    <property type="project" value="InterPro"/>
</dbReference>
<dbReference type="SMART" id="SM00760">
    <property type="entry name" value="Bac_DnaA_C"/>
    <property type="match status" value="1"/>
</dbReference>
<organism evidence="2 3">
    <name type="scientific">Brucella gallinifaecis</name>
    <dbReference type="NCBI Taxonomy" id="215590"/>
    <lineage>
        <taxon>Bacteria</taxon>
        <taxon>Pseudomonadati</taxon>
        <taxon>Pseudomonadota</taxon>
        <taxon>Alphaproteobacteria</taxon>
        <taxon>Hyphomicrobiales</taxon>
        <taxon>Brucellaceae</taxon>
        <taxon>Brucella/Ochrobactrum group</taxon>
        <taxon>Brucella</taxon>
    </lineage>
</organism>
<dbReference type="Pfam" id="PF08299">
    <property type="entry name" value="Bac_DnaA_C"/>
    <property type="match status" value="1"/>
</dbReference>
<feature type="domain" description="Chromosomal replication initiator DnaA C-terminal" evidence="1">
    <location>
        <begin position="153"/>
        <end position="223"/>
    </location>
</feature>
<dbReference type="InterPro" id="IPR018312">
    <property type="entry name" value="Chromosome_initiator_DnaA_CS"/>
</dbReference>
<keyword evidence="3" id="KW-1185">Reference proteome</keyword>
<evidence type="ECO:0000259" key="1">
    <source>
        <dbReference type="SMART" id="SM00760"/>
    </source>
</evidence>
<dbReference type="OrthoDB" id="7776290at2"/>
<evidence type="ECO:0000313" key="3">
    <source>
        <dbReference type="Proteomes" id="UP000315388"/>
    </source>
</evidence>
<proteinExistence type="predicted"/>
<accession>A0A502BR43</accession>
<protein>
    <recommendedName>
        <fullName evidence="1">Chromosomal replication initiator DnaA C-terminal domain-containing protein</fullName>
    </recommendedName>
</protein>
<dbReference type="RefSeq" id="WP_140903927.1">
    <property type="nucleotide sequence ID" value="NZ_JBHTMD010000020.1"/>
</dbReference>
<dbReference type="GO" id="GO:0006270">
    <property type="term" value="P:DNA replication initiation"/>
    <property type="evidence" value="ECO:0007669"/>
    <property type="project" value="InterPro"/>
</dbReference>
<dbReference type="InterPro" id="IPR010921">
    <property type="entry name" value="Trp_repressor/repl_initiator"/>
</dbReference>
<dbReference type="GO" id="GO:0005524">
    <property type="term" value="F:ATP binding"/>
    <property type="evidence" value="ECO:0007669"/>
    <property type="project" value="InterPro"/>
</dbReference>
<dbReference type="PROSITE" id="PS01008">
    <property type="entry name" value="DNAA"/>
    <property type="match status" value="1"/>
</dbReference>
<sequence length="239" mass="26853">MVDLTPGSRRKLLRHIDEGRHINELAGLMQISRPAIRKIILADAELSQACKDNGTLTNDDEFVVARVELSRVPEGLNPTFVRKVWSKRRKEAEREDIRQREMDREERHERVAEAELAADAAVAFRTLTIRTAGDPVEVVSCTGEPIILDSKPTIRKIIEDVIRGTSVTYEDIIGKRRTRDIIPLRHTAIANAVAIRQDLSLPTIGRLFGGRDHTTILHAAQKMGVSNRRFKSDAAQRAA</sequence>
<dbReference type="AlphaFoldDB" id="A0A502BR43"/>
<evidence type="ECO:0000313" key="2">
    <source>
        <dbReference type="EMBL" id="TPF76715.1"/>
    </source>
</evidence>
<name>A0A502BR43_9HYPH</name>
<dbReference type="Proteomes" id="UP000315388">
    <property type="component" value="Unassembled WGS sequence"/>
</dbReference>
<comment type="caution">
    <text evidence="2">The sequence shown here is derived from an EMBL/GenBank/DDBJ whole genome shotgun (WGS) entry which is preliminary data.</text>
</comment>
<dbReference type="EMBL" id="VEWJ01000002">
    <property type="protein sequence ID" value="TPF76715.1"/>
    <property type="molecule type" value="Genomic_DNA"/>
</dbReference>
<dbReference type="Gene3D" id="1.10.1750.10">
    <property type="match status" value="1"/>
</dbReference>
<dbReference type="CDD" id="cd06571">
    <property type="entry name" value="Bac_DnaA_C"/>
    <property type="match status" value="1"/>
</dbReference>
<dbReference type="GO" id="GO:0006275">
    <property type="term" value="P:regulation of DNA replication"/>
    <property type="evidence" value="ECO:0007669"/>
    <property type="project" value="InterPro"/>
</dbReference>
<dbReference type="SUPFAM" id="SSF48295">
    <property type="entry name" value="TrpR-like"/>
    <property type="match status" value="1"/>
</dbReference>